<comment type="caution">
    <text evidence="3">The sequence shown here is derived from an EMBL/GenBank/DDBJ whole genome shotgun (WGS) entry which is preliminary data.</text>
</comment>
<feature type="domain" description="BHLH" evidence="2">
    <location>
        <begin position="28"/>
        <end position="80"/>
    </location>
</feature>
<dbReference type="Pfam" id="PF00010">
    <property type="entry name" value="HLH"/>
    <property type="match status" value="1"/>
</dbReference>
<evidence type="ECO:0000313" key="3">
    <source>
        <dbReference type="EMBL" id="GFN94071.1"/>
    </source>
</evidence>
<gene>
    <name evidence="3" type="ORF">PoB_002057700</name>
</gene>
<feature type="compositionally biased region" description="Polar residues" evidence="1">
    <location>
        <begin position="226"/>
        <end position="243"/>
    </location>
</feature>
<feature type="region of interest" description="Disordered" evidence="1">
    <location>
        <begin position="224"/>
        <end position="245"/>
    </location>
</feature>
<dbReference type="SUPFAM" id="SSF47459">
    <property type="entry name" value="HLH, helix-loop-helix DNA-binding domain"/>
    <property type="match status" value="1"/>
</dbReference>
<dbReference type="GO" id="GO:0000981">
    <property type="term" value="F:DNA-binding transcription factor activity, RNA polymerase II-specific"/>
    <property type="evidence" value="ECO:0007669"/>
    <property type="project" value="TreeGrafter"/>
</dbReference>
<dbReference type="PANTHER" id="PTHR23349">
    <property type="entry name" value="BASIC HELIX-LOOP-HELIX TRANSCRIPTION FACTOR, TWIST"/>
    <property type="match status" value="1"/>
</dbReference>
<dbReference type="EMBL" id="BLXT01002413">
    <property type="protein sequence ID" value="GFN94071.1"/>
    <property type="molecule type" value="Genomic_DNA"/>
</dbReference>
<feature type="compositionally biased region" description="Polar residues" evidence="1">
    <location>
        <begin position="11"/>
        <end position="21"/>
    </location>
</feature>
<dbReference type="PROSITE" id="PS50888">
    <property type="entry name" value="BHLH"/>
    <property type="match status" value="1"/>
</dbReference>
<dbReference type="Proteomes" id="UP000735302">
    <property type="component" value="Unassembled WGS sequence"/>
</dbReference>
<evidence type="ECO:0000259" key="2">
    <source>
        <dbReference type="PROSITE" id="PS50888"/>
    </source>
</evidence>
<dbReference type="InterPro" id="IPR036638">
    <property type="entry name" value="HLH_DNA-bd_sf"/>
</dbReference>
<protein>
    <submittedName>
        <fullName evidence="3">Transcription factor 24</fullName>
    </submittedName>
</protein>
<evidence type="ECO:0000256" key="1">
    <source>
        <dbReference type="SAM" id="MobiDB-lite"/>
    </source>
</evidence>
<name>A0AAV3ZHQ5_9GAST</name>
<keyword evidence="4" id="KW-1185">Reference proteome</keyword>
<dbReference type="Gene3D" id="4.10.280.10">
    <property type="entry name" value="Helix-loop-helix DNA-binding domain"/>
    <property type="match status" value="1"/>
</dbReference>
<dbReference type="SMART" id="SM00353">
    <property type="entry name" value="HLH"/>
    <property type="match status" value="1"/>
</dbReference>
<evidence type="ECO:0000313" key="4">
    <source>
        <dbReference type="Proteomes" id="UP000735302"/>
    </source>
</evidence>
<accession>A0AAV3ZHQ5</accession>
<dbReference type="GO" id="GO:0000977">
    <property type="term" value="F:RNA polymerase II transcription regulatory region sequence-specific DNA binding"/>
    <property type="evidence" value="ECO:0007669"/>
    <property type="project" value="TreeGrafter"/>
</dbReference>
<reference evidence="3 4" key="1">
    <citation type="journal article" date="2021" name="Elife">
        <title>Chloroplast acquisition without the gene transfer in kleptoplastic sea slugs, Plakobranchus ocellatus.</title>
        <authorList>
            <person name="Maeda T."/>
            <person name="Takahashi S."/>
            <person name="Yoshida T."/>
            <person name="Shimamura S."/>
            <person name="Takaki Y."/>
            <person name="Nagai Y."/>
            <person name="Toyoda A."/>
            <person name="Suzuki Y."/>
            <person name="Arimoto A."/>
            <person name="Ishii H."/>
            <person name="Satoh N."/>
            <person name="Nishiyama T."/>
            <person name="Hasebe M."/>
            <person name="Maruyama T."/>
            <person name="Minagawa J."/>
            <person name="Obokata J."/>
            <person name="Shigenobu S."/>
        </authorList>
    </citation>
    <scope>NUCLEOTIDE SEQUENCE [LARGE SCALE GENOMIC DNA]</scope>
</reference>
<feature type="region of interest" description="Disordered" evidence="1">
    <location>
        <begin position="165"/>
        <end position="187"/>
    </location>
</feature>
<feature type="region of interest" description="Disordered" evidence="1">
    <location>
        <begin position="1"/>
        <end position="38"/>
    </location>
</feature>
<dbReference type="InterPro" id="IPR050283">
    <property type="entry name" value="E-box_TF_Regulators"/>
</dbReference>
<proteinExistence type="predicted"/>
<organism evidence="3 4">
    <name type="scientific">Plakobranchus ocellatus</name>
    <dbReference type="NCBI Taxonomy" id="259542"/>
    <lineage>
        <taxon>Eukaryota</taxon>
        <taxon>Metazoa</taxon>
        <taxon>Spiralia</taxon>
        <taxon>Lophotrochozoa</taxon>
        <taxon>Mollusca</taxon>
        <taxon>Gastropoda</taxon>
        <taxon>Heterobranchia</taxon>
        <taxon>Euthyneura</taxon>
        <taxon>Panpulmonata</taxon>
        <taxon>Sacoglossa</taxon>
        <taxon>Placobranchoidea</taxon>
        <taxon>Plakobranchidae</taxon>
        <taxon>Plakobranchus</taxon>
    </lineage>
</organism>
<sequence>MSESDEKMNISHPSNSTNATSPRPKKMLKPHNNAARERSRVRTLREAFLQLQQSLPAVPPNTKLSKLDVLLLATAYICHLTQILQKANSKLMPTHCHDDTGENLKSIELMPRSNTVEELQIRCFSSGDFTGNDRFSYDLPKPLRSFACHESYKCRYRSCKSVRERNTGEDVKKANTSSRMRPSNKKMQLIKHKKDPYSLGNTHGKPVSTSIEAGGTHGMGKLMSKNIETGNTHGKTLNTSIEDGNTHGRLVNTSIEVLPKLSGSWSPWCPSIHSAIDGAPETVEYSPCTMTGFLHPMKVCAE</sequence>
<dbReference type="PANTHER" id="PTHR23349:SF111">
    <property type="entry name" value="BHLH DOMAIN-CONTAINING PROTEIN"/>
    <property type="match status" value="1"/>
</dbReference>
<dbReference type="AlphaFoldDB" id="A0AAV3ZHQ5"/>
<dbReference type="InterPro" id="IPR011598">
    <property type="entry name" value="bHLH_dom"/>
</dbReference>
<dbReference type="GO" id="GO:0032502">
    <property type="term" value="P:developmental process"/>
    <property type="evidence" value="ECO:0007669"/>
    <property type="project" value="TreeGrafter"/>
</dbReference>
<dbReference type="GO" id="GO:0046983">
    <property type="term" value="F:protein dimerization activity"/>
    <property type="evidence" value="ECO:0007669"/>
    <property type="project" value="InterPro"/>
</dbReference>